<keyword evidence="1" id="KW-0597">Phosphoprotein</keyword>
<feature type="compositionally biased region" description="Low complexity" evidence="2">
    <location>
        <begin position="501"/>
        <end position="514"/>
    </location>
</feature>
<feature type="compositionally biased region" description="Low complexity" evidence="2">
    <location>
        <begin position="333"/>
        <end position="357"/>
    </location>
</feature>
<accession>A0A6J2VSL0</accession>
<dbReference type="GeneID" id="115816195"/>
<dbReference type="Pfam" id="PF15385">
    <property type="entry name" value="SARG"/>
    <property type="match status" value="1"/>
</dbReference>
<protein>
    <submittedName>
        <fullName evidence="4">Proline and serine-rich protein 2</fullName>
    </submittedName>
</protein>
<organism evidence="3 4">
    <name type="scientific">Chanos chanos</name>
    <name type="common">Milkfish</name>
    <name type="synonym">Mugil chanos</name>
    <dbReference type="NCBI Taxonomy" id="29144"/>
    <lineage>
        <taxon>Eukaryota</taxon>
        <taxon>Metazoa</taxon>
        <taxon>Chordata</taxon>
        <taxon>Craniata</taxon>
        <taxon>Vertebrata</taxon>
        <taxon>Euteleostomi</taxon>
        <taxon>Actinopterygii</taxon>
        <taxon>Neopterygii</taxon>
        <taxon>Teleostei</taxon>
        <taxon>Ostariophysi</taxon>
        <taxon>Gonorynchiformes</taxon>
        <taxon>Chanidae</taxon>
        <taxon>Chanos</taxon>
    </lineage>
</organism>
<dbReference type="PANTHER" id="PTHR16095:SF9">
    <property type="entry name" value="PROLINE AND SERINE-RICH PROTEIN 2"/>
    <property type="match status" value="1"/>
</dbReference>
<dbReference type="AlphaFoldDB" id="A0A6J2VSL0"/>
<reference evidence="4" key="1">
    <citation type="submission" date="2025-08" db="UniProtKB">
        <authorList>
            <consortium name="RefSeq"/>
        </authorList>
    </citation>
    <scope>IDENTIFICATION</scope>
</reference>
<feature type="compositionally biased region" description="Polar residues" evidence="2">
    <location>
        <begin position="437"/>
        <end position="468"/>
    </location>
</feature>
<feature type="compositionally biased region" description="Polar residues" evidence="2">
    <location>
        <begin position="223"/>
        <end position="233"/>
    </location>
</feature>
<feature type="compositionally biased region" description="Basic and acidic residues" evidence="2">
    <location>
        <begin position="296"/>
        <end position="316"/>
    </location>
</feature>
<proteinExistence type="predicted"/>
<keyword evidence="3" id="KW-1185">Reference proteome</keyword>
<dbReference type="Proteomes" id="UP000504632">
    <property type="component" value="Chromosome 1"/>
</dbReference>
<feature type="region of interest" description="Disordered" evidence="2">
    <location>
        <begin position="270"/>
        <end position="419"/>
    </location>
</feature>
<feature type="compositionally biased region" description="Polar residues" evidence="2">
    <location>
        <begin position="207"/>
        <end position="216"/>
    </location>
</feature>
<gene>
    <name evidence="4" type="primary">proser2</name>
</gene>
<name>A0A6J2VSL0_CHACN</name>
<evidence type="ECO:0000313" key="4">
    <source>
        <dbReference type="RefSeq" id="XP_030635057.1"/>
    </source>
</evidence>
<dbReference type="RefSeq" id="XP_030635057.1">
    <property type="nucleotide sequence ID" value="XM_030779197.1"/>
</dbReference>
<evidence type="ECO:0000256" key="1">
    <source>
        <dbReference type="ARBA" id="ARBA00022553"/>
    </source>
</evidence>
<feature type="compositionally biased region" description="Low complexity" evidence="2">
    <location>
        <begin position="523"/>
        <end position="537"/>
    </location>
</feature>
<feature type="compositionally biased region" description="Polar residues" evidence="2">
    <location>
        <begin position="590"/>
        <end position="599"/>
    </location>
</feature>
<dbReference type="OrthoDB" id="8725016at2759"/>
<feature type="region of interest" description="Disordered" evidence="2">
    <location>
        <begin position="53"/>
        <end position="171"/>
    </location>
</feature>
<evidence type="ECO:0000313" key="3">
    <source>
        <dbReference type="Proteomes" id="UP000504632"/>
    </source>
</evidence>
<dbReference type="InParanoid" id="A0A6J2VSL0"/>
<sequence length="623" mass="67145">MDIHVQNNPHLHYGVNGAHDARHSEDNELQFLSLEEKECILFFEETIESLEEGFEDEKEKLPSGDSIPEGEFPPSPKYPDPSGTRSPSPKENDIIDLVNSTPDFTAPREPLTEPLVPDFQSMTVAPEAHFELKAKRDPMENFPQEYNIPQPAAPPDQAEDTGYQPPPGSIPTPVVIANKIAEHNVSSSGTSAVLPSVLIQRRRSLESPRSPTSPTEQHIKQGPPTSAKPTRLPSNITMMMNNREHTPQSLAMAAVSAQERRAQMLANLTGSSHPLEGGEPACVRKLPTRSVSFRDPTPDKSRMEALSKLGLTRDRAQSLTPGPRRESDKTSNSQIHTSINTQTQIQIQTDTNSSTSSSDEKPIVSEPSTGSKTEMGTSNFSSYGGKTIVVTPSVTSQGKPTPGNHDNHTVAPAPTGTEVSFSDFNSYGGKTIVVTPAGTSKNDSLATHTGIATQPRSEVTECQPNSYGGKSRVVIPAVAKNDSPDAPDGRNRTESMSIPVTSNLTETSTSELNSYGGKSKVFTPATASTTATNTLDAPTPKTIVRTRPASLPPNPAPRPLRRGSGPSPHRERPSPPSPEVRRKLGPKPSFRSQGITVQFSGRGATDEARREALRKLGLLKDTS</sequence>
<feature type="compositionally biased region" description="Polar residues" evidence="2">
    <location>
        <begin position="366"/>
        <end position="399"/>
    </location>
</feature>
<evidence type="ECO:0000256" key="2">
    <source>
        <dbReference type="SAM" id="MobiDB-lite"/>
    </source>
</evidence>
<feature type="region of interest" description="Disordered" evidence="2">
    <location>
        <begin position="436"/>
        <end position="608"/>
    </location>
</feature>
<feature type="region of interest" description="Disordered" evidence="2">
    <location>
        <begin position="185"/>
        <end position="233"/>
    </location>
</feature>
<feature type="compositionally biased region" description="Basic and acidic residues" evidence="2">
    <location>
        <begin position="128"/>
        <end position="139"/>
    </location>
</feature>
<dbReference type="CTD" id="254427"/>
<dbReference type="PANTHER" id="PTHR16095">
    <property type="entry name" value="TRANSMEMBRANE PROTEIN 143 FAMILY MEMBER"/>
    <property type="match status" value="1"/>
</dbReference>